<keyword evidence="2" id="KW-0805">Transcription regulation</keyword>
<dbReference type="PANTHER" id="PTHR43133:SF8">
    <property type="entry name" value="RNA POLYMERASE SIGMA FACTOR HI_1459-RELATED"/>
    <property type="match status" value="1"/>
</dbReference>
<evidence type="ECO:0000256" key="2">
    <source>
        <dbReference type="ARBA" id="ARBA00023015"/>
    </source>
</evidence>
<proteinExistence type="inferred from homology"/>
<evidence type="ECO:0000259" key="6">
    <source>
        <dbReference type="Pfam" id="PF04542"/>
    </source>
</evidence>
<feature type="domain" description="RNA polymerase sigma-70 region 2" evidence="6">
    <location>
        <begin position="16"/>
        <end position="79"/>
    </location>
</feature>
<evidence type="ECO:0000313" key="8">
    <source>
        <dbReference type="Proteomes" id="UP001448614"/>
    </source>
</evidence>
<dbReference type="RefSeq" id="WP_051421514.1">
    <property type="nucleotide sequence ID" value="NZ_JBBMFV010000004.1"/>
</dbReference>
<keyword evidence="8" id="KW-1185">Reference proteome</keyword>
<dbReference type="Gene3D" id="1.10.1740.10">
    <property type="match status" value="1"/>
</dbReference>
<comment type="similarity">
    <text evidence="1">Belongs to the sigma-70 factor family. ECF subfamily.</text>
</comment>
<evidence type="ECO:0000256" key="4">
    <source>
        <dbReference type="ARBA" id="ARBA00023125"/>
    </source>
</evidence>
<dbReference type="InterPro" id="IPR039425">
    <property type="entry name" value="RNA_pol_sigma-70-like"/>
</dbReference>
<dbReference type="Proteomes" id="UP001448614">
    <property type="component" value="Unassembled WGS sequence"/>
</dbReference>
<gene>
    <name evidence="7" type="ORF">V3C41_17935</name>
</gene>
<dbReference type="Gene3D" id="1.10.10.10">
    <property type="entry name" value="Winged helix-like DNA-binding domain superfamily/Winged helix DNA-binding domain"/>
    <property type="match status" value="1"/>
</dbReference>
<dbReference type="Pfam" id="PF04542">
    <property type="entry name" value="Sigma70_r2"/>
    <property type="match status" value="1"/>
</dbReference>
<keyword evidence="4" id="KW-0238">DNA-binding</keyword>
<dbReference type="InterPro" id="IPR014284">
    <property type="entry name" value="RNA_pol_sigma-70_dom"/>
</dbReference>
<comment type="caution">
    <text evidence="7">The sequence shown here is derived from an EMBL/GenBank/DDBJ whole genome shotgun (WGS) entry which is preliminary data.</text>
</comment>
<accession>A0ABV0GW85</accession>
<sequence length="239" mass="26402">MVDLVRRGDLAAFSELYESHLAVAGYVARAETDNASDAEDVVAEAFASVLEALLAGKGPRESFQAYLTTTVRRMAHRRNVRSRRNATLGYGSAMDDLVLDDNSTIKAFEATVLMRAFRSLPTRWQAVLWCVEVEGLKPAATGRVMELSPNGVSSLLIRAREGLRQAYLQEHVAQTPDDPCIDYSRHFGKYVRNAVRKAARQRIASHVVACARCADVLVYLKEIDEAMNERPKGDAATVS</sequence>
<keyword evidence="3" id="KW-0731">Sigma factor</keyword>
<dbReference type="InterPro" id="IPR013324">
    <property type="entry name" value="RNA_pol_sigma_r3/r4-like"/>
</dbReference>
<keyword evidence="5" id="KW-0804">Transcription</keyword>
<dbReference type="SUPFAM" id="SSF88659">
    <property type="entry name" value="Sigma3 and sigma4 domains of RNA polymerase sigma factors"/>
    <property type="match status" value="1"/>
</dbReference>
<evidence type="ECO:0000256" key="5">
    <source>
        <dbReference type="ARBA" id="ARBA00023163"/>
    </source>
</evidence>
<dbReference type="NCBIfam" id="TIGR02937">
    <property type="entry name" value="sigma70-ECF"/>
    <property type="match status" value="1"/>
</dbReference>
<dbReference type="PANTHER" id="PTHR43133">
    <property type="entry name" value="RNA POLYMERASE ECF-TYPE SIGMA FACTO"/>
    <property type="match status" value="1"/>
</dbReference>
<dbReference type="EMBL" id="JBBMFV010000004">
    <property type="protein sequence ID" value="MEO3942952.1"/>
    <property type="molecule type" value="Genomic_DNA"/>
</dbReference>
<dbReference type="InterPro" id="IPR007627">
    <property type="entry name" value="RNA_pol_sigma70_r2"/>
</dbReference>
<evidence type="ECO:0000313" key="7">
    <source>
        <dbReference type="EMBL" id="MEO3942952.1"/>
    </source>
</evidence>
<evidence type="ECO:0000256" key="1">
    <source>
        <dbReference type="ARBA" id="ARBA00010641"/>
    </source>
</evidence>
<dbReference type="SUPFAM" id="SSF88946">
    <property type="entry name" value="Sigma2 domain of RNA polymerase sigma factors"/>
    <property type="match status" value="1"/>
</dbReference>
<name>A0ABV0GW85_PAENI</name>
<evidence type="ECO:0000256" key="3">
    <source>
        <dbReference type="ARBA" id="ARBA00023082"/>
    </source>
</evidence>
<dbReference type="InterPro" id="IPR013325">
    <property type="entry name" value="RNA_pol_sigma_r2"/>
</dbReference>
<protein>
    <submittedName>
        <fullName evidence="7">Sigma-70 family RNA polymerase sigma factor</fullName>
    </submittedName>
</protein>
<organism evidence="7 8">
    <name type="scientific">Paenarthrobacter nicotinovorans</name>
    <name type="common">Arthrobacter nicotinovorans</name>
    <dbReference type="NCBI Taxonomy" id="29320"/>
    <lineage>
        <taxon>Bacteria</taxon>
        <taxon>Bacillati</taxon>
        <taxon>Actinomycetota</taxon>
        <taxon>Actinomycetes</taxon>
        <taxon>Micrococcales</taxon>
        <taxon>Micrococcaceae</taxon>
        <taxon>Paenarthrobacter</taxon>
    </lineage>
</organism>
<dbReference type="InterPro" id="IPR036388">
    <property type="entry name" value="WH-like_DNA-bd_sf"/>
</dbReference>
<reference evidence="7 8" key="1">
    <citation type="journal article" date="2024" name="Appl. Microbiol. Biotechnol.">
        <title>Biosynthetic gene clusters with biotechnological applications in novel Antarctic isolates from Actinomycetota.</title>
        <authorList>
            <person name="Bruna P."/>
            <person name="Nunez-Montero K."/>
            <person name="Contreras M.J."/>
            <person name="Leal K."/>
            <person name="Garcia M."/>
            <person name="Abanto M."/>
            <person name="Barrientos L."/>
        </authorList>
    </citation>
    <scope>NUCLEOTIDE SEQUENCE [LARGE SCALE GENOMIC DNA]</scope>
    <source>
        <strain evidence="7 8">Se16.17</strain>
    </source>
</reference>